<evidence type="ECO:0000256" key="8">
    <source>
        <dbReference type="ARBA" id="ARBA00023136"/>
    </source>
</evidence>
<dbReference type="GO" id="GO:0004984">
    <property type="term" value="F:olfactory receptor activity"/>
    <property type="evidence" value="ECO:0007669"/>
    <property type="project" value="InterPro"/>
</dbReference>
<feature type="transmembrane region" description="Helical" evidence="12">
    <location>
        <begin position="25"/>
        <end position="48"/>
    </location>
</feature>
<sequence>MAVNNQTCINEFILLGFPGSREVQILYFVVFLVIYILTILTNSMIITIVCIDKHLHNPMYFFLSNFAFLEIWYPTVTIPKMLSGFLTGNKEISYRSCIAQLYSFYFLASMEYILLTIMAFDRYFAICYPLQYGTIMNLGFCKKLAIGSWIGGFLNGWAMSIPGFLFSFCESNELSHFFCDIMPLMKLASSDTVGYVVIFIYNGWVLVIVPLFLITVSYSFIIVTILRLPSATGRTKAFSTCISHITVVLLFFGTVIFVYLRLDPMQSYEADKAVALIFTTVTPLLNPLIYSLRNKDMLKALSRLWGKICN</sequence>
<keyword evidence="8 12" id="KW-0472">Membrane</keyword>
<dbReference type="OrthoDB" id="5967898at2759"/>
<dbReference type="Proteomes" id="UP000515156">
    <property type="component" value="Chromosome 14"/>
</dbReference>
<accession>A0A6P7WN13</accession>
<dbReference type="InterPro" id="IPR000725">
    <property type="entry name" value="Olfact_rcpt"/>
</dbReference>
<dbReference type="InterPro" id="IPR000276">
    <property type="entry name" value="GPCR_Rhodpsn"/>
</dbReference>
<dbReference type="Pfam" id="PF13853">
    <property type="entry name" value="7tm_4"/>
    <property type="match status" value="1"/>
</dbReference>
<comment type="similarity">
    <text evidence="11">Belongs to the G-protein coupled receptor 1 family.</text>
</comment>
<dbReference type="PANTHER" id="PTHR26452">
    <property type="entry name" value="OLFACTORY RECEPTOR"/>
    <property type="match status" value="1"/>
</dbReference>
<evidence type="ECO:0000256" key="6">
    <source>
        <dbReference type="ARBA" id="ARBA00022989"/>
    </source>
</evidence>
<dbReference type="GO" id="GO:0005886">
    <property type="term" value="C:plasma membrane"/>
    <property type="evidence" value="ECO:0007669"/>
    <property type="project" value="UniProtKB-SubCell"/>
</dbReference>
<dbReference type="InParanoid" id="A0A6P7WN13"/>
<keyword evidence="9 11" id="KW-0675">Receptor</keyword>
<dbReference type="RefSeq" id="XP_030042441.1">
    <property type="nucleotide sequence ID" value="XM_030186581.1"/>
</dbReference>
<evidence type="ECO:0000256" key="3">
    <source>
        <dbReference type="ARBA" id="ARBA00022606"/>
    </source>
</evidence>
<protein>
    <recommendedName>
        <fullName evidence="12">Olfactory receptor</fullName>
    </recommendedName>
</protein>
<dbReference type="AlphaFoldDB" id="A0A6P7WN13"/>
<dbReference type="PROSITE" id="PS50262">
    <property type="entry name" value="G_PROTEIN_RECEP_F1_2"/>
    <property type="match status" value="1"/>
</dbReference>
<keyword evidence="5 12" id="KW-0552">Olfaction</keyword>
<dbReference type="PRINTS" id="PR00245">
    <property type="entry name" value="OLFACTORYR"/>
</dbReference>
<organism evidence="14 15">
    <name type="scientific">Microcaecilia unicolor</name>
    <dbReference type="NCBI Taxonomy" id="1415580"/>
    <lineage>
        <taxon>Eukaryota</taxon>
        <taxon>Metazoa</taxon>
        <taxon>Chordata</taxon>
        <taxon>Craniata</taxon>
        <taxon>Vertebrata</taxon>
        <taxon>Euteleostomi</taxon>
        <taxon>Amphibia</taxon>
        <taxon>Gymnophiona</taxon>
        <taxon>Siphonopidae</taxon>
        <taxon>Microcaecilia</taxon>
    </lineage>
</organism>
<evidence type="ECO:0000313" key="14">
    <source>
        <dbReference type="Proteomes" id="UP000515156"/>
    </source>
</evidence>
<feature type="transmembrane region" description="Helical" evidence="12">
    <location>
        <begin position="60"/>
        <end position="82"/>
    </location>
</feature>
<feature type="transmembrane region" description="Helical" evidence="12">
    <location>
        <begin position="238"/>
        <end position="261"/>
    </location>
</feature>
<name>A0A6P7WN13_9AMPH</name>
<dbReference type="CDD" id="cd13954">
    <property type="entry name" value="7tmA_OR"/>
    <property type="match status" value="1"/>
</dbReference>
<dbReference type="InterPro" id="IPR050516">
    <property type="entry name" value="Olfactory_GPCR"/>
</dbReference>
<evidence type="ECO:0000313" key="15">
    <source>
        <dbReference type="RefSeq" id="XP_030042441.1"/>
    </source>
</evidence>
<keyword evidence="14" id="KW-1185">Reference proteome</keyword>
<keyword evidence="7 11" id="KW-0297">G-protein coupled receptor</keyword>
<dbReference type="GeneID" id="115457157"/>
<keyword evidence="2 12" id="KW-1003">Cell membrane</keyword>
<evidence type="ECO:0000256" key="4">
    <source>
        <dbReference type="ARBA" id="ARBA00022692"/>
    </source>
</evidence>
<evidence type="ECO:0000259" key="13">
    <source>
        <dbReference type="PROSITE" id="PS50262"/>
    </source>
</evidence>
<dbReference type="FunFam" id="1.20.1070.10:FF:000001">
    <property type="entry name" value="Olfactory receptor"/>
    <property type="match status" value="1"/>
</dbReference>
<feature type="transmembrane region" description="Helical" evidence="12">
    <location>
        <begin position="102"/>
        <end position="124"/>
    </location>
</feature>
<reference evidence="15" key="1">
    <citation type="submission" date="2025-08" db="UniProtKB">
        <authorList>
            <consortium name="RefSeq"/>
        </authorList>
    </citation>
    <scope>IDENTIFICATION</scope>
</reference>
<keyword evidence="3 12" id="KW-0716">Sensory transduction</keyword>
<evidence type="ECO:0000256" key="5">
    <source>
        <dbReference type="ARBA" id="ARBA00022725"/>
    </source>
</evidence>
<dbReference type="KEGG" id="muo:115457157"/>
<feature type="domain" description="G-protein coupled receptors family 1 profile" evidence="13">
    <location>
        <begin position="41"/>
        <end position="290"/>
    </location>
</feature>
<keyword evidence="10 11" id="KW-0807">Transducer</keyword>
<dbReference type="SUPFAM" id="SSF81321">
    <property type="entry name" value="Family A G protein-coupled receptor-like"/>
    <property type="match status" value="1"/>
</dbReference>
<evidence type="ECO:0000256" key="2">
    <source>
        <dbReference type="ARBA" id="ARBA00022475"/>
    </source>
</evidence>
<evidence type="ECO:0000256" key="9">
    <source>
        <dbReference type="ARBA" id="ARBA00023170"/>
    </source>
</evidence>
<evidence type="ECO:0000256" key="7">
    <source>
        <dbReference type="ARBA" id="ARBA00023040"/>
    </source>
</evidence>
<dbReference type="Gene3D" id="1.20.1070.10">
    <property type="entry name" value="Rhodopsin 7-helix transmembrane proteins"/>
    <property type="match status" value="1"/>
</dbReference>
<evidence type="ECO:0000256" key="1">
    <source>
        <dbReference type="ARBA" id="ARBA00004651"/>
    </source>
</evidence>
<gene>
    <name evidence="15" type="primary">LOC115457157</name>
</gene>
<comment type="subcellular location">
    <subcellularLocation>
        <location evidence="1 12">Cell membrane</location>
        <topology evidence="1 12">Multi-pass membrane protein</topology>
    </subcellularLocation>
</comment>
<feature type="transmembrane region" description="Helical" evidence="12">
    <location>
        <begin position="273"/>
        <end position="292"/>
    </location>
</feature>
<evidence type="ECO:0000256" key="12">
    <source>
        <dbReference type="RuleBase" id="RU363047"/>
    </source>
</evidence>
<dbReference type="InterPro" id="IPR017452">
    <property type="entry name" value="GPCR_Rhodpsn_7TM"/>
</dbReference>
<dbReference type="PRINTS" id="PR00237">
    <property type="entry name" value="GPCRRHODOPSN"/>
</dbReference>
<dbReference type="GO" id="GO:0004930">
    <property type="term" value="F:G protein-coupled receptor activity"/>
    <property type="evidence" value="ECO:0007669"/>
    <property type="project" value="UniProtKB-KW"/>
</dbReference>
<proteinExistence type="inferred from homology"/>
<evidence type="ECO:0000256" key="10">
    <source>
        <dbReference type="ARBA" id="ARBA00023224"/>
    </source>
</evidence>
<feature type="transmembrane region" description="Helical" evidence="12">
    <location>
        <begin position="144"/>
        <end position="168"/>
    </location>
</feature>
<keyword evidence="4 11" id="KW-0812">Transmembrane</keyword>
<feature type="transmembrane region" description="Helical" evidence="12">
    <location>
        <begin position="193"/>
        <end position="226"/>
    </location>
</feature>
<dbReference type="PROSITE" id="PS00237">
    <property type="entry name" value="G_PROTEIN_RECEP_F1_1"/>
    <property type="match status" value="1"/>
</dbReference>
<evidence type="ECO:0000256" key="11">
    <source>
        <dbReference type="RuleBase" id="RU000688"/>
    </source>
</evidence>
<keyword evidence="6 12" id="KW-1133">Transmembrane helix</keyword>